<feature type="compositionally biased region" description="Basic and acidic residues" evidence="1">
    <location>
        <begin position="691"/>
        <end position="705"/>
    </location>
</feature>
<dbReference type="WBParaSite" id="maker-uti_cns_0013351-snap-gene-0.2-mRNA-1">
    <property type="protein sequence ID" value="maker-uti_cns_0013351-snap-gene-0.2-mRNA-1"/>
    <property type="gene ID" value="maker-uti_cns_0013351-snap-gene-0.2"/>
</dbReference>
<feature type="region of interest" description="Disordered" evidence="1">
    <location>
        <begin position="158"/>
        <end position="192"/>
    </location>
</feature>
<evidence type="ECO:0000313" key="3">
    <source>
        <dbReference type="WBParaSite" id="maker-uti_cns_0013351-snap-gene-0.2-mRNA-1"/>
    </source>
</evidence>
<keyword evidence="2" id="KW-1185">Reference proteome</keyword>
<evidence type="ECO:0000256" key="1">
    <source>
        <dbReference type="SAM" id="MobiDB-lite"/>
    </source>
</evidence>
<reference evidence="3" key="1">
    <citation type="submission" date="2016-11" db="UniProtKB">
        <authorList>
            <consortium name="WormBaseParasite"/>
        </authorList>
    </citation>
    <scope>IDENTIFICATION</scope>
</reference>
<feature type="compositionally biased region" description="Low complexity" evidence="1">
    <location>
        <begin position="174"/>
        <end position="192"/>
    </location>
</feature>
<feature type="region of interest" description="Disordered" evidence="1">
    <location>
        <begin position="647"/>
        <end position="668"/>
    </location>
</feature>
<feature type="region of interest" description="Disordered" evidence="1">
    <location>
        <begin position="536"/>
        <end position="585"/>
    </location>
</feature>
<feature type="region of interest" description="Disordered" evidence="1">
    <location>
        <begin position="1131"/>
        <end position="1162"/>
    </location>
</feature>
<feature type="compositionally biased region" description="Polar residues" evidence="1">
    <location>
        <begin position="258"/>
        <end position="275"/>
    </location>
</feature>
<feature type="compositionally biased region" description="Low complexity" evidence="1">
    <location>
        <begin position="707"/>
        <end position="719"/>
    </location>
</feature>
<feature type="region of interest" description="Disordered" evidence="1">
    <location>
        <begin position="360"/>
        <end position="399"/>
    </location>
</feature>
<protein>
    <submittedName>
        <fullName evidence="3">Protein kinase domain-containing protein</fullName>
    </submittedName>
</protein>
<sequence>RIVPNQNLRYRAGQRALCHCHGSRAPIQLSPTCRIVLGAQMFLHVLLLLQLSRLGVQNLVLNNPMANSIMRYQVPKWQMQPSGHALVGTCEMRISDWGGGMKCNSATEDSVQPASAASAVASAAAAGAIVSSRIAPLDSAAAASIAAVSSHGGLPLRLLPPVPSKSRQADSQARPRCSRASAATSRSSRRPCASIASASRDFARLSITLLLGSDDPQLLVVRIAAARTLRRGRIHAGGEVEDGDGSSGQTAPRPQGSVGASLSGLPSCQQEAGQPQSCIRRPGQLQRLQIVESAAVLTVLNFGMFKQNVRPCQTVERVVQGAEARENWRRLRSNVAINASTSAGIQGAFQMSQGSVPFAGTHRGGPYASLQRERSTWRRPPTGGRSPLDGQPTAAARRREGKLLTGQHCEESRSTFLDDEAGCCWMLGPGDSIAERSAWPPDMVNEKFRFLFSGIGFCQASQQSRHADGVPPAAAASDTQRRLRRQLQMSFRRRIVAQFSSASTGRKIAIEYEPRTGGRGGQDLLGAVQGSGVVPASQHAAAAQHSEHVTVVNHSAPPCDSDRPDASAGMPRRLADPTPGEGFQSVGSVCRRCRRRRNKRLLLRRRKLQQQVDEAAVAKALAQTVQQPLAASALAAGTEQNAADVVPGLGQAQGPRRPSSSASQHRRPLLTSLSWSRILSSLLEQISREDHHADATRCRRVDDSTISRQASNSSAAGAGRSPWLTARRLLSSASQRRLSRRRLRCLLRTQTAAVGHRQSRRGPVISGGVQLLQLRDGQIAGVGYRRAVRLPRSPRLGVAQLRLVASADIVDCRRKRLCSRRRQLQQPRREQTRPTTSSRRRQNPSSYLLARRFLGPLRSSLSWSHEAPPQQQPRARCCRGAELKAGLASESMAEGYVCQLARSEVQSRTAQESLLVERRLRCVQRRGCRRLRCATGGGQAQPDCHFSVAQSVVRVARAASSAAASSFFLQLRDGQIQSLASDIAEQSACRALHVVAKVLGVADERLGEVEVLPAVLQVVLPGLVAAKAADDQIARRRPSVLQPLQTVFDKLSDEAVQLLNRDLVGIGGSGGLRRFGTTCCRVAFVGGAASGLPGAGFAAASAASIFSIVAVAGYQKVAQLADELRVASPPPPGGCLDLQRRRRRPDSAGVSEPGDYSDDLKLSSTLRRQPVGAAPAAVPPSGVRILSGVRVRQGAQQQAAAAHEASVIVVGAAARILIGRSVVAQSGEVDFNQAESSFDAERQLVVSVAIRVGAGIGIIDEDVSKHPTVERLRGDEVPAPHVRAGAGQVEIAPTQSLFRIVGFVDFRVGGV</sequence>
<feature type="region of interest" description="Disordered" evidence="1">
    <location>
        <begin position="235"/>
        <end position="275"/>
    </location>
</feature>
<name>A0A1I8IK86_9PLAT</name>
<accession>A0A1I8IK86</accession>
<feature type="region of interest" description="Disordered" evidence="1">
    <location>
        <begin position="691"/>
        <end position="719"/>
    </location>
</feature>
<dbReference type="Proteomes" id="UP000095280">
    <property type="component" value="Unplaced"/>
</dbReference>
<proteinExistence type="predicted"/>
<feature type="region of interest" description="Disordered" evidence="1">
    <location>
        <begin position="820"/>
        <end position="845"/>
    </location>
</feature>
<organism evidence="2 3">
    <name type="scientific">Macrostomum lignano</name>
    <dbReference type="NCBI Taxonomy" id="282301"/>
    <lineage>
        <taxon>Eukaryota</taxon>
        <taxon>Metazoa</taxon>
        <taxon>Spiralia</taxon>
        <taxon>Lophotrochozoa</taxon>
        <taxon>Platyhelminthes</taxon>
        <taxon>Rhabditophora</taxon>
        <taxon>Macrostomorpha</taxon>
        <taxon>Macrostomida</taxon>
        <taxon>Macrostomidae</taxon>
        <taxon>Macrostomum</taxon>
    </lineage>
</organism>
<evidence type="ECO:0000313" key="2">
    <source>
        <dbReference type="Proteomes" id="UP000095280"/>
    </source>
</evidence>